<dbReference type="PROSITE" id="PS50109">
    <property type="entry name" value="HIS_KIN"/>
    <property type="match status" value="1"/>
</dbReference>
<dbReference type="InterPro" id="IPR000700">
    <property type="entry name" value="PAS-assoc_C"/>
</dbReference>
<dbReference type="Pfam" id="PF08447">
    <property type="entry name" value="PAS_3"/>
    <property type="match status" value="1"/>
</dbReference>
<dbReference type="SMART" id="SM00387">
    <property type="entry name" value="HATPase_c"/>
    <property type="match status" value="1"/>
</dbReference>
<evidence type="ECO:0000256" key="2">
    <source>
        <dbReference type="ARBA" id="ARBA00012438"/>
    </source>
</evidence>
<dbReference type="InterPro" id="IPR000014">
    <property type="entry name" value="PAS"/>
</dbReference>
<feature type="transmembrane region" description="Helical" evidence="11">
    <location>
        <begin position="39"/>
        <end position="59"/>
    </location>
</feature>
<dbReference type="PROSITE" id="PS50112">
    <property type="entry name" value="PAS"/>
    <property type="match status" value="1"/>
</dbReference>
<dbReference type="PROSITE" id="PS50113">
    <property type="entry name" value="PAC"/>
    <property type="match status" value="1"/>
</dbReference>
<dbReference type="EMBL" id="OX365700">
    <property type="protein sequence ID" value="CAI4030459.1"/>
    <property type="molecule type" value="Genomic_DNA"/>
</dbReference>
<dbReference type="CDD" id="cd00130">
    <property type="entry name" value="PAS"/>
    <property type="match status" value="1"/>
</dbReference>
<keyword evidence="11" id="KW-0812">Transmembrane</keyword>
<dbReference type="CDD" id="cd00082">
    <property type="entry name" value="HisKA"/>
    <property type="match status" value="1"/>
</dbReference>
<dbReference type="Gene3D" id="3.30.450.20">
    <property type="entry name" value="PAS domain"/>
    <property type="match status" value="1"/>
</dbReference>
<feature type="transmembrane region" description="Helical" evidence="11">
    <location>
        <begin position="161"/>
        <end position="177"/>
    </location>
</feature>
<evidence type="ECO:0000256" key="9">
    <source>
        <dbReference type="PROSITE-ProRule" id="PRU00169"/>
    </source>
</evidence>
<keyword evidence="11" id="KW-0472">Membrane</keyword>
<dbReference type="SUPFAM" id="SSF55785">
    <property type="entry name" value="PYP-like sensor domain (PAS domain)"/>
    <property type="match status" value="1"/>
</dbReference>
<dbReference type="Gene3D" id="1.10.287.130">
    <property type="match status" value="1"/>
</dbReference>
<sequence>MTTPTHSLQPATASRPPDPSHPRQSRDRRETIHGEQIRLLFANAPFALLISSLNALILVLVQRHVVAPRILLAWVGYMLVVIVGRLALVYAFLHRSESRHDLRRWERWFLTGTLLGGLGWGATGIWMIPSNSHAHQVFIPFLLAGTIAGAVIALSPRREAFLCFAVPTLGPLVWTLFAEGEPFSIAIGSMTGLFAALSIAIAERMYRTITASLELRFDNQTLITDLRRQVEQRRQAEEALHQAYGDLDRRVQERTAELAHANEALRAEVFERQKIALALQESVERFNRAVLGSREGIWDVRWTSPDWFHPDQPIYYSPRFTELLGYAMDEFPGVMDSWMSRIHPDDAGRVFSALRRHLEERARFDIEFRMFTKGGDCRWFAARGQAIWDESGTPVHMSGSLLDVTEHKTLEEQLLQAQKLEAVGRLAAGVAHDFNNLLTPILGYAEVLLTKAPPDSLEAKRLLDIRRAALHGATLVRQLLAFGRKQPVTPTVLDLNRQIRESEDLLRRTLGEDIELLLDLTPDLKPVKLDPTQLQQVILNLAANARDAMPDGGCLTFATASLLLNEDQAELPPGHYVCLTVTDTGAGMGPDVLQRAFEPFFTTKEVGQGSGLGLSVVEGIVSQAGGKISITSQVDIGTSFHILLPEAHSPTQAPIDLHAHPDQATGTILLVEDDPVVREYAGTLLQELGYQVLIACHGQEALAIAQQHDGDIHAVMTDVVMPGMSGPELAGRLVKIRPMLRVLYVSGYQEDRLIRHNATTPVGLILAKPFTRQELTGKLRELLLDASSPSKGSNQS</sequence>
<dbReference type="InterPro" id="IPR036890">
    <property type="entry name" value="HATPase_C_sf"/>
</dbReference>
<dbReference type="RefSeq" id="WP_289267447.1">
    <property type="nucleotide sequence ID" value="NZ_OX365700.1"/>
</dbReference>
<keyword evidence="6 16" id="KW-0418">Kinase</keyword>
<feature type="domain" description="PAS" evidence="14">
    <location>
        <begin position="314"/>
        <end position="361"/>
    </location>
</feature>
<feature type="compositionally biased region" description="Polar residues" evidence="10">
    <location>
        <begin position="1"/>
        <end position="12"/>
    </location>
</feature>
<keyword evidence="4" id="KW-0808">Transferase</keyword>
<evidence type="ECO:0000259" key="15">
    <source>
        <dbReference type="PROSITE" id="PS50113"/>
    </source>
</evidence>
<dbReference type="Pfam" id="PF02518">
    <property type="entry name" value="HATPase_c"/>
    <property type="match status" value="1"/>
</dbReference>
<dbReference type="Gene3D" id="3.40.50.2300">
    <property type="match status" value="1"/>
</dbReference>
<dbReference type="SMART" id="SM00448">
    <property type="entry name" value="REC"/>
    <property type="match status" value="1"/>
</dbReference>
<comment type="catalytic activity">
    <reaction evidence="1">
        <text>ATP + protein L-histidine = ADP + protein N-phospho-L-histidine.</text>
        <dbReference type="EC" id="2.7.13.3"/>
    </reaction>
</comment>
<feature type="domain" description="Histidine kinase" evidence="12">
    <location>
        <begin position="429"/>
        <end position="648"/>
    </location>
</feature>
<dbReference type="GO" id="GO:0000155">
    <property type="term" value="F:phosphorelay sensor kinase activity"/>
    <property type="evidence" value="ECO:0007669"/>
    <property type="project" value="InterPro"/>
</dbReference>
<proteinExistence type="predicted"/>
<evidence type="ECO:0000256" key="10">
    <source>
        <dbReference type="SAM" id="MobiDB-lite"/>
    </source>
</evidence>
<feature type="region of interest" description="Disordered" evidence="10">
    <location>
        <begin position="1"/>
        <end position="28"/>
    </location>
</feature>
<evidence type="ECO:0000256" key="8">
    <source>
        <dbReference type="ARBA" id="ARBA00023012"/>
    </source>
</evidence>
<keyword evidence="3 9" id="KW-0597">Phosphoprotein</keyword>
<feature type="domain" description="Response regulatory" evidence="13">
    <location>
        <begin position="667"/>
        <end position="783"/>
    </location>
</feature>
<feature type="domain" description="PAC" evidence="15">
    <location>
        <begin position="364"/>
        <end position="416"/>
    </location>
</feature>
<feature type="modified residue" description="4-aspartylphosphate" evidence="9">
    <location>
        <position position="718"/>
    </location>
</feature>
<dbReference type="SUPFAM" id="SSF52172">
    <property type="entry name" value="CheY-like"/>
    <property type="match status" value="1"/>
</dbReference>
<dbReference type="InterPro" id="IPR001789">
    <property type="entry name" value="Sig_transdc_resp-reg_receiver"/>
</dbReference>
<dbReference type="Gene3D" id="3.30.565.10">
    <property type="entry name" value="Histidine kinase-like ATPase, C-terminal domain"/>
    <property type="match status" value="1"/>
</dbReference>
<dbReference type="PRINTS" id="PR00344">
    <property type="entry name" value="BCTRLSENSOR"/>
</dbReference>
<dbReference type="InterPro" id="IPR035965">
    <property type="entry name" value="PAS-like_dom_sf"/>
</dbReference>
<dbReference type="SUPFAM" id="SSF55874">
    <property type="entry name" value="ATPase domain of HSP90 chaperone/DNA topoisomerase II/histidine kinase"/>
    <property type="match status" value="1"/>
</dbReference>
<dbReference type="PANTHER" id="PTHR43065:SF46">
    <property type="entry name" value="C4-DICARBOXYLATE TRANSPORT SENSOR PROTEIN DCTB"/>
    <property type="match status" value="1"/>
</dbReference>
<dbReference type="SMART" id="SM00388">
    <property type="entry name" value="HisKA"/>
    <property type="match status" value="1"/>
</dbReference>
<evidence type="ECO:0000256" key="1">
    <source>
        <dbReference type="ARBA" id="ARBA00000085"/>
    </source>
</evidence>
<evidence type="ECO:0000313" key="17">
    <source>
        <dbReference type="Proteomes" id="UP001179121"/>
    </source>
</evidence>
<keyword evidence="7" id="KW-0067">ATP-binding</keyword>
<evidence type="ECO:0000313" key="16">
    <source>
        <dbReference type="EMBL" id="CAI4030459.1"/>
    </source>
</evidence>
<organism evidence="16 17">
    <name type="scientific">Nitrospira tepida</name>
    <dbReference type="NCBI Taxonomy" id="2973512"/>
    <lineage>
        <taxon>Bacteria</taxon>
        <taxon>Pseudomonadati</taxon>
        <taxon>Nitrospirota</taxon>
        <taxon>Nitrospiria</taxon>
        <taxon>Nitrospirales</taxon>
        <taxon>Nitrospiraceae</taxon>
        <taxon>Nitrospira</taxon>
    </lineage>
</organism>
<dbReference type="NCBIfam" id="TIGR00229">
    <property type="entry name" value="sensory_box"/>
    <property type="match status" value="1"/>
</dbReference>
<dbReference type="InterPro" id="IPR003594">
    <property type="entry name" value="HATPase_dom"/>
</dbReference>
<evidence type="ECO:0000259" key="12">
    <source>
        <dbReference type="PROSITE" id="PS50109"/>
    </source>
</evidence>
<dbReference type="Pfam" id="PF00072">
    <property type="entry name" value="Response_reg"/>
    <property type="match status" value="1"/>
</dbReference>
<evidence type="ECO:0000256" key="6">
    <source>
        <dbReference type="ARBA" id="ARBA00022777"/>
    </source>
</evidence>
<dbReference type="InterPro" id="IPR013655">
    <property type="entry name" value="PAS_fold_3"/>
</dbReference>
<dbReference type="InterPro" id="IPR011006">
    <property type="entry name" value="CheY-like_superfamily"/>
</dbReference>
<dbReference type="AlphaFoldDB" id="A0AA86MX15"/>
<gene>
    <name evidence="16" type="ORF">DNFV4_00887</name>
</gene>
<dbReference type="Pfam" id="PF00512">
    <property type="entry name" value="HisKA"/>
    <property type="match status" value="1"/>
</dbReference>
<feature type="transmembrane region" description="Helical" evidence="11">
    <location>
        <begin position="71"/>
        <end position="93"/>
    </location>
</feature>
<name>A0AA86MX15_9BACT</name>
<evidence type="ECO:0000256" key="7">
    <source>
        <dbReference type="ARBA" id="ARBA00022840"/>
    </source>
</evidence>
<keyword evidence="11" id="KW-1133">Transmembrane helix</keyword>
<evidence type="ECO:0000256" key="4">
    <source>
        <dbReference type="ARBA" id="ARBA00022679"/>
    </source>
</evidence>
<keyword evidence="5" id="KW-0547">Nucleotide-binding</keyword>
<feature type="transmembrane region" description="Helical" evidence="11">
    <location>
        <begin position="105"/>
        <end position="128"/>
    </location>
</feature>
<dbReference type="InterPro" id="IPR004358">
    <property type="entry name" value="Sig_transdc_His_kin-like_C"/>
</dbReference>
<dbReference type="SUPFAM" id="SSF47384">
    <property type="entry name" value="Homodimeric domain of signal transducing histidine kinase"/>
    <property type="match status" value="1"/>
</dbReference>
<dbReference type="PANTHER" id="PTHR43065">
    <property type="entry name" value="SENSOR HISTIDINE KINASE"/>
    <property type="match status" value="1"/>
</dbReference>
<evidence type="ECO:0000259" key="14">
    <source>
        <dbReference type="PROSITE" id="PS50112"/>
    </source>
</evidence>
<dbReference type="KEGG" id="nti:DNFV4_00887"/>
<dbReference type="InterPro" id="IPR003661">
    <property type="entry name" value="HisK_dim/P_dom"/>
</dbReference>
<evidence type="ECO:0000256" key="11">
    <source>
        <dbReference type="SAM" id="Phobius"/>
    </source>
</evidence>
<feature type="compositionally biased region" description="Basic and acidic residues" evidence="10">
    <location>
        <begin position="18"/>
        <end position="28"/>
    </location>
</feature>
<evidence type="ECO:0000256" key="3">
    <source>
        <dbReference type="ARBA" id="ARBA00022553"/>
    </source>
</evidence>
<dbReference type="InterPro" id="IPR001610">
    <property type="entry name" value="PAC"/>
</dbReference>
<dbReference type="EC" id="2.7.13.3" evidence="2"/>
<dbReference type="SMART" id="SM00086">
    <property type="entry name" value="PAC"/>
    <property type="match status" value="1"/>
</dbReference>
<keyword evidence="17" id="KW-1185">Reference proteome</keyword>
<dbReference type="GO" id="GO:0005524">
    <property type="term" value="F:ATP binding"/>
    <property type="evidence" value="ECO:0007669"/>
    <property type="project" value="UniProtKB-KW"/>
</dbReference>
<feature type="transmembrane region" description="Helical" evidence="11">
    <location>
        <begin position="134"/>
        <end position="154"/>
    </location>
</feature>
<dbReference type="InterPro" id="IPR005467">
    <property type="entry name" value="His_kinase_dom"/>
</dbReference>
<dbReference type="Proteomes" id="UP001179121">
    <property type="component" value="Chromosome"/>
</dbReference>
<dbReference type="PROSITE" id="PS50110">
    <property type="entry name" value="RESPONSE_REGULATORY"/>
    <property type="match status" value="1"/>
</dbReference>
<evidence type="ECO:0000256" key="5">
    <source>
        <dbReference type="ARBA" id="ARBA00022741"/>
    </source>
</evidence>
<reference evidence="16" key="1">
    <citation type="submission" date="2022-10" db="EMBL/GenBank/DDBJ databases">
        <authorList>
            <person name="Koch H."/>
        </authorList>
    </citation>
    <scope>NUCLEOTIDE SEQUENCE</scope>
    <source>
        <strain evidence="16">DNF</strain>
    </source>
</reference>
<evidence type="ECO:0000259" key="13">
    <source>
        <dbReference type="PROSITE" id="PS50110"/>
    </source>
</evidence>
<keyword evidence="8" id="KW-0902">Two-component regulatory system</keyword>
<accession>A0AA86MX15</accession>
<protein>
    <recommendedName>
        <fullName evidence="2">histidine kinase</fullName>
        <ecNumber evidence="2">2.7.13.3</ecNumber>
    </recommendedName>
</protein>
<dbReference type="InterPro" id="IPR036097">
    <property type="entry name" value="HisK_dim/P_sf"/>
</dbReference>